<dbReference type="InterPro" id="IPR013783">
    <property type="entry name" value="Ig-like_fold"/>
</dbReference>
<dbReference type="CDD" id="cd00156">
    <property type="entry name" value="REC"/>
    <property type="match status" value="1"/>
</dbReference>
<evidence type="ECO:0000259" key="6">
    <source>
        <dbReference type="PROSITE" id="PS50109"/>
    </source>
</evidence>
<evidence type="ECO:0000256" key="5">
    <source>
        <dbReference type="SAM" id="Coils"/>
    </source>
</evidence>
<gene>
    <name evidence="8" type="ORF">SYV04_06635</name>
</gene>
<dbReference type="SUPFAM" id="SSF52172">
    <property type="entry name" value="CheY-like"/>
    <property type="match status" value="1"/>
</dbReference>
<feature type="domain" description="Response regulatory" evidence="7">
    <location>
        <begin position="1087"/>
        <end position="1204"/>
    </location>
</feature>
<comment type="caution">
    <text evidence="8">The sequence shown here is derived from an EMBL/GenBank/DDBJ whole genome shotgun (WGS) entry which is preliminary data.</text>
</comment>
<dbReference type="EMBL" id="JAXIVS010000002">
    <property type="protein sequence ID" value="MDY7226051.1"/>
    <property type="molecule type" value="Genomic_DNA"/>
</dbReference>
<dbReference type="Pfam" id="PF00072">
    <property type="entry name" value="Response_reg"/>
    <property type="match status" value="1"/>
</dbReference>
<dbReference type="Gene3D" id="3.40.50.2300">
    <property type="match status" value="1"/>
</dbReference>
<dbReference type="InterPro" id="IPR036890">
    <property type="entry name" value="HATPase_C_sf"/>
</dbReference>
<comment type="catalytic activity">
    <reaction evidence="1">
        <text>ATP + protein L-histidine = ADP + protein N-phospho-L-histidine.</text>
        <dbReference type="EC" id="2.7.13.3"/>
    </reaction>
</comment>
<dbReference type="Gene3D" id="3.30.565.10">
    <property type="entry name" value="Histidine kinase-like ATPase, C-terminal domain"/>
    <property type="match status" value="1"/>
</dbReference>
<dbReference type="InterPro" id="IPR001789">
    <property type="entry name" value="Sig_transdc_resp-reg_receiver"/>
</dbReference>
<evidence type="ECO:0000256" key="3">
    <source>
        <dbReference type="ARBA" id="ARBA00022553"/>
    </source>
</evidence>
<dbReference type="PRINTS" id="PR00344">
    <property type="entry name" value="BCTRLSENSOR"/>
</dbReference>
<dbReference type="PROSITE" id="PS50110">
    <property type="entry name" value="RESPONSE_REGULATORY"/>
    <property type="match status" value="1"/>
</dbReference>
<dbReference type="Proteomes" id="UP001291309">
    <property type="component" value="Unassembled WGS sequence"/>
</dbReference>
<protein>
    <recommendedName>
        <fullName evidence="2">histidine kinase</fullName>
        <ecNumber evidence="2">2.7.13.3</ecNumber>
    </recommendedName>
</protein>
<sequence>MLDTVPSMGTRRRRPERSALLGLWWVVLLGVGAPGLALEPARRISQYSHDNWRSENGLPQNSGLALAQTSEGYLWIGTYEGLVRFDGARFTTFDRRTSPEMEVNTVSALVEDAEGTLWVGTARGLFRHEQGQLRPLPDAGELAHAGILQLLADGKQVWVASNRGLERIPVAGQGTRRRFNAQDGLPDNHVRALARSGEEGIWVGTVQGLARVSGDTVEALVLPLGESPLVESLLETRDGTLWIGTDVGLVSLREGQFTSYGPAQGVPRQPVTTLLEDRDGTLWVATELGLLRRTPTGFAPVALAHLATDRIHSLLEDREGSLWVGTDHDGISRLSTGPFFSIGEPEGSTLGSTSFVLETRDGTQWVGALRRGLERIQGGVVTRMGPEHGLDDETIYSLAEGPDGALWASTGSGAFRYDGQRFARLGTSQGMPPGLVMGMAADASGGMWLSTLSGLALLRDGRVTLYGKEHGFVPETIMPMLVENSGTVWYGTHAGVVRFAQGTFTRFTTKDGLAGDAVMSLHADANGTLWVGTTAGLSRLKDGRVVSITLKQGLPENSIFTLLLDAEDHFWMSSNKGVARVSRRELEEVADGRRARVRASFFDDRDGMRISECNGGPQPAGWLARDGRMWFSSVRGVVGVDPKDARLNSRPPQLHIEELRVQGQPVPMTHALELAPGQEDLEVRFTAFAPRGGERLSFRYRLEGYDSGWVEAEGRRAATYTRLPPGHYHFEVTTLDREGRWVEPPALVEVTLRPWFYQTWWFYVLSGLAVCGVAASGYAWRVGRLKQRERWLQSRVQERTQELARANHELDAHLRELRAAQAQLVQAGKMAAVGTLAAGVGHEINNPLSYIVSNLEHACEEAVAMERLEEGSESSRARLREMQQVLREALMGADRVRRIVRDLKTFSRQDDDTSGPVDLRVVLDSAAKMAAGELRPRAQLVRDYAVDVPLAQGNEARLAQVFLNLIINAAQALPEGRPEQNEVRLVLKRGGAGQVVAEVRDTGSGISPEVLGRIFDPFFTTKPVGVGTGLGLALCQAFVTSMSGKIEVDSEVGRGTVVRVVLPASSVSVVRKPQAAPAEAGAPVRGRLLVVDDDPLVSAAVRRTLAREHDVEVVVSSRRALEMLTSPAGDYDVILCDLMMPEMTGMELHAQLAAAAPARAQRMVFITGGAYTPVARTFLERVLNARVEKPFEPDKLREQVRGWVTQAREGSSGRAA</sequence>
<name>A0ABU5GYC9_9BACT</name>
<dbReference type="Pfam" id="PF07495">
    <property type="entry name" value="Y_Y_Y"/>
    <property type="match status" value="1"/>
</dbReference>
<dbReference type="PROSITE" id="PS50109">
    <property type="entry name" value="HIS_KIN"/>
    <property type="match status" value="1"/>
</dbReference>
<dbReference type="SMART" id="SM00388">
    <property type="entry name" value="HisKA"/>
    <property type="match status" value="1"/>
</dbReference>
<evidence type="ECO:0000313" key="8">
    <source>
        <dbReference type="EMBL" id="MDY7226051.1"/>
    </source>
</evidence>
<reference evidence="8 9" key="1">
    <citation type="submission" date="2023-12" db="EMBL/GenBank/DDBJ databases">
        <title>the genome sequence of Hyalangium sp. s54d21.</title>
        <authorList>
            <person name="Zhang X."/>
        </authorList>
    </citation>
    <scope>NUCLEOTIDE SEQUENCE [LARGE SCALE GENOMIC DNA]</scope>
    <source>
        <strain evidence="9">s54d21</strain>
    </source>
</reference>
<dbReference type="InterPro" id="IPR011006">
    <property type="entry name" value="CheY-like_superfamily"/>
</dbReference>
<dbReference type="InterPro" id="IPR003594">
    <property type="entry name" value="HATPase_dom"/>
</dbReference>
<evidence type="ECO:0000256" key="2">
    <source>
        <dbReference type="ARBA" id="ARBA00012438"/>
    </source>
</evidence>
<dbReference type="EC" id="2.7.13.3" evidence="2"/>
<dbReference type="SMART" id="SM00387">
    <property type="entry name" value="HATPase_c"/>
    <property type="match status" value="1"/>
</dbReference>
<dbReference type="Pfam" id="PF02518">
    <property type="entry name" value="HATPase_c"/>
    <property type="match status" value="1"/>
</dbReference>
<dbReference type="Gene3D" id="2.130.10.10">
    <property type="entry name" value="YVTN repeat-like/Quinoprotein amine dehydrogenase"/>
    <property type="match status" value="4"/>
</dbReference>
<feature type="domain" description="Histidine kinase" evidence="6">
    <location>
        <begin position="839"/>
        <end position="1066"/>
    </location>
</feature>
<keyword evidence="3 4" id="KW-0597">Phosphoprotein</keyword>
<dbReference type="InterPro" id="IPR015943">
    <property type="entry name" value="WD40/YVTN_repeat-like_dom_sf"/>
</dbReference>
<dbReference type="SUPFAM" id="SSF63829">
    <property type="entry name" value="Calcium-dependent phosphotriesterase"/>
    <property type="match status" value="3"/>
</dbReference>
<dbReference type="InterPro" id="IPR011110">
    <property type="entry name" value="Reg_prop"/>
</dbReference>
<dbReference type="CDD" id="cd00082">
    <property type="entry name" value="HisKA"/>
    <property type="match status" value="1"/>
</dbReference>
<feature type="modified residue" description="4-aspartylphosphate" evidence="4">
    <location>
        <position position="1137"/>
    </location>
</feature>
<keyword evidence="9" id="KW-1185">Reference proteome</keyword>
<evidence type="ECO:0000313" key="9">
    <source>
        <dbReference type="Proteomes" id="UP001291309"/>
    </source>
</evidence>
<feature type="coiled-coil region" evidence="5">
    <location>
        <begin position="796"/>
        <end position="823"/>
    </location>
</feature>
<evidence type="ECO:0000259" key="7">
    <source>
        <dbReference type="PROSITE" id="PS50110"/>
    </source>
</evidence>
<dbReference type="PANTHER" id="PTHR43547">
    <property type="entry name" value="TWO-COMPONENT HISTIDINE KINASE"/>
    <property type="match status" value="1"/>
</dbReference>
<dbReference type="InterPro" id="IPR005467">
    <property type="entry name" value="His_kinase_dom"/>
</dbReference>
<dbReference type="InterPro" id="IPR011123">
    <property type="entry name" value="Y_Y_Y"/>
</dbReference>
<dbReference type="InterPro" id="IPR004358">
    <property type="entry name" value="Sig_transdc_His_kin-like_C"/>
</dbReference>
<keyword evidence="5" id="KW-0175">Coiled coil</keyword>
<dbReference type="InterPro" id="IPR003661">
    <property type="entry name" value="HisK_dim/P_dom"/>
</dbReference>
<dbReference type="SUPFAM" id="SSF47384">
    <property type="entry name" value="Homodimeric domain of signal transducing histidine kinase"/>
    <property type="match status" value="1"/>
</dbReference>
<evidence type="ECO:0000256" key="1">
    <source>
        <dbReference type="ARBA" id="ARBA00000085"/>
    </source>
</evidence>
<dbReference type="SMART" id="SM00448">
    <property type="entry name" value="REC"/>
    <property type="match status" value="1"/>
</dbReference>
<dbReference type="RefSeq" id="WP_321544772.1">
    <property type="nucleotide sequence ID" value="NZ_JAXIVS010000002.1"/>
</dbReference>
<dbReference type="Gene3D" id="1.10.287.130">
    <property type="match status" value="1"/>
</dbReference>
<dbReference type="SUPFAM" id="SSF55874">
    <property type="entry name" value="ATPase domain of HSP90 chaperone/DNA topoisomerase II/histidine kinase"/>
    <property type="match status" value="1"/>
</dbReference>
<proteinExistence type="predicted"/>
<organism evidence="8 9">
    <name type="scientific">Hyalangium rubrum</name>
    <dbReference type="NCBI Taxonomy" id="3103134"/>
    <lineage>
        <taxon>Bacteria</taxon>
        <taxon>Pseudomonadati</taxon>
        <taxon>Myxococcota</taxon>
        <taxon>Myxococcia</taxon>
        <taxon>Myxococcales</taxon>
        <taxon>Cystobacterineae</taxon>
        <taxon>Archangiaceae</taxon>
        <taxon>Hyalangium</taxon>
    </lineage>
</organism>
<dbReference type="PANTHER" id="PTHR43547:SF2">
    <property type="entry name" value="HYBRID SIGNAL TRANSDUCTION HISTIDINE KINASE C"/>
    <property type="match status" value="1"/>
</dbReference>
<dbReference type="Pfam" id="PF07494">
    <property type="entry name" value="Reg_prop"/>
    <property type="match status" value="4"/>
</dbReference>
<evidence type="ECO:0000256" key="4">
    <source>
        <dbReference type="PROSITE-ProRule" id="PRU00169"/>
    </source>
</evidence>
<accession>A0ABU5GYC9</accession>
<dbReference type="InterPro" id="IPR036097">
    <property type="entry name" value="HisK_dim/P_sf"/>
</dbReference>
<dbReference type="Gene3D" id="2.60.40.10">
    <property type="entry name" value="Immunoglobulins"/>
    <property type="match status" value="1"/>
</dbReference>